<reference evidence="4 5" key="1">
    <citation type="submission" date="2019-06" db="EMBL/GenBank/DDBJ databases">
        <title>Draft genome sequence of the filamentous fungus Phialemoniopsis curvata isolated from diesel fuel.</title>
        <authorList>
            <person name="Varaljay V.A."/>
            <person name="Lyon W.J."/>
            <person name="Crouch A.L."/>
            <person name="Drake C.E."/>
            <person name="Hollomon J.M."/>
            <person name="Nadeau L.J."/>
            <person name="Nunn H.S."/>
            <person name="Stevenson B.S."/>
            <person name="Bojanowski C.L."/>
            <person name="Crookes-Goodson W.J."/>
        </authorList>
    </citation>
    <scope>NUCLEOTIDE SEQUENCE [LARGE SCALE GENOMIC DNA]</scope>
    <source>
        <strain evidence="4 5">D216</strain>
    </source>
</reference>
<dbReference type="InterPro" id="IPR022771">
    <property type="entry name" value="WAPL_C"/>
</dbReference>
<feature type="region of interest" description="Disordered" evidence="2">
    <location>
        <begin position="1"/>
        <end position="238"/>
    </location>
</feature>
<feature type="compositionally biased region" description="Low complexity" evidence="2">
    <location>
        <begin position="174"/>
        <end position="191"/>
    </location>
</feature>
<evidence type="ECO:0000256" key="1">
    <source>
        <dbReference type="ARBA" id="ARBA00006854"/>
    </source>
</evidence>
<evidence type="ECO:0000259" key="3">
    <source>
        <dbReference type="Pfam" id="PF07814"/>
    </source>
</evidence>
<accession>A0A507B5Q6</accession>
<feature type="compositionally biased region" description="Basic residues" evidence="2">
    <location>
        <begin position="12"/>
        <end position="24"/>
    </location>
</feature>
<dbReference type="STRING" id="1093900.A0A507B5Q6"/>
<feature type="compositionally biased region" description="Basic and acidic residues" evidence="2">
    <location>
        <begin position="80"/>
        <end position="92"/>
    </location>
</feature>
<feature type="compositionally biased region" description="Polar residues" evidence="2">
    <location>
        <begin position="48"/>
        <end position="60"/>
    </location>
</feature>
<dbReference type="AlphaFoldDB" id="A0A507B5Q6"/>
<evidence type="ECO:0000313" key="4">
    <source>
        <dbReference type="EMBL" id="TPX15143.1"/>
    </source>
</evidence>
<comment type="similarity">
    <text evidence="1">Belongs to the WAPL family.</text>
</comment>
<dbReference type="InterPro" id="IPR039874">
    <property type="entry name" value="WAPL"/>
</dbReference>
<feature type="compositionally biased region" description="Polar residues" evidence="2">
    <location>
        <begin position="275"/>
        <end position="299"/>
    </location>
</feature>
<dbReference type="InterPro" id="IPR011989">
    <property type="entry name" value="ARM-like"/>
</dbReference>
<sequence>MMSTTSDSLLPSKKRITTYGRKRTGASPALGSQDSSRKPSPSLARPTPQATRSSSRSTSPVKRLAPVEPSSSQSANVLPSRERSENGKDGTRVVKRKQSQGQATNRQVKKQRSSSPDSAVYDIYDDIPSSPKQAPRSKPVPAKANPPRARNRVTPPKDTAMKNAAIMSPFSPATSKTLSSLSVSSRNTASTQSAQQQIPIRPPRKAPVDFGPPLAKPSKEKATEPEPQSLPAQGDARPRTRLIDALAAQAESSDSMDDSEDDADFAALGLKRTLPSSQHADTAPDSNSQSLATPSQTRSMVARETSLLSKKSGVKFTYSQERTVLAENPLLDSAGSGLDLWSQSLLPDSQPKASQMSIDEDLEDNSGAVRSLHELRQAGANNRCADEMDDLLDRIGIPSQGKPSSARRTALLELSEKIQDKAFRRQFRDHGGEPNVFNRIGKEVDLIAGYTIISILTTILASPPVPDPLLLQQLQTQGIANLFATLIAEERDISSVARDRKSNLSKHTQTTVANLKTTILNLPNLWSHPPPQLPPRTLALKCLDLIIPAHSSTMTVEHEIATSAIVDQLFEILSSAAGDAESESWDFPHSTESINLYLALNLLVKHSVPVMQSSLGPDWTSRHLPTVADILEASLLRKADKLGELDVRALKLTMNTANNNPKAPSIFLKRGVLRELAGVVCRTFGEVLHPTAGEGFKPATFDSLVLMLGVMINFAEHEPTAGRTLLESQSALQSLDNLIRIFLDNCSTTHEADSEESSQLNVLFGYLSVLLGYLSVYKPVRERFGAVQRGGNLRPLISSVQEFIAYYNKVVDHAENDNSTGRLQALVETLEHS</sequence>
<dbReference type="Proteomes" id="UP000319257">
    <property type="component" value="Unassembled WGS sequence"/>
</dbReference>
<feature type="region of interest" description="Disordered" evidence="2">
    <location>
        <begin position="275"/>
        <end position="304"/>
    </location>
</feature>
<protein>
    <recommendedName>
        <fullName evidence="3">Wings apart-like protein C-terminal domain-containing protein</fullName>
    </recommendedName>
</protein>
<dbReference type="Gene3D" id="1.25.10.10">
    <property type="entry name" value="Leucine-rich Repeat Variant"/>
    <property type="match status" value="1"/>
</dbReference>
<proteinExistence type="inferred from homology"/>
<evidence type="ECO:0000313" key="5">
    <source>
        <dbReference type="Proteomes" id="UP000319257"/>
    </source>
</evidence>
<dbReference type="EMBL" id="SKBQ01000023">
    <property type="protein sequence ID" value="TPX15143.1"/>
    <property type="molecule type" value="Genomic_DNA"/>
</dbReference>
<gene>
    <name evidence="4" type="ORF">E0L32_004701</name>
</gene>
<comment type="caution">
    <text evidence="4">The sequence shown here is derived from an EMBL/GenBank/DDBJ whole genome shotgun (WGS) entry which is preliminary data.</text>
</comment>
<dbReference type="Pfam" id="PF07814">
    <property type="entry name" value="WAPL"/>
    <property type="match status" value="1"/>
</dbReference>
<evidence type="ECO:0000256" key="2">
    <source>
        <dbReference type="SAM" id="MobiDB-lite"/>
    </source>
</evidence>
<dbReference type="PANTHER" id="PTHR22100:SF13">
    <property type="entry name" value="WINGS APART-LIKE PROTEIN HOMOLOG"/>
    <property type="match status" value="1"/>
</dbReference>
<dbReference type="InParanoid" id="A0A507B5Q6"/>
<dbReference type="GeneID" id="41972148"/>
<keyword evidence="5" id="KW-1185">Reference proteome</keyword>
<feature type="domain" description="Wings apart-like protein C-terminal" evidence="3">
    <location>
        <begin position="369"/>
        <end position="718"/>
    </location>
</feature>
<dbReference type="PANTHER" id="PTHR22100">
    <property type="entry name" value="WINGS APART-LIKE PROTEIN HOMOLOG"/>
    <property type="match status" value="1"/>
</dbReference>
<dbReference type="OrthoDB" id="78088at2759"/>
<dbReference type="RefSeq" id="XP_030996854.1">
    <property type="nucleotide sequence ID" value="XM_031139141.1"/>
</dbReference>
<name>A0A507B5Q6_9PEZI</name>
<organism evidence="4 5">
    <name type="scientific">Thyridium curvatum</name>
    <dbReference type="NCBI Taxonomy" id="1093900"/>
    <lineage>
        <taxon>Eukaryota</taxon>
        <taxon>Fungi</taxon>
        <taxon>Dikarya</taxon>
        <taxon>Ascomycota</taxon>
        <taxon>Pezizomycotina</taxon>
        <taxon>Sordariomycetes</taxon>
        <taxon>Sordariomycetidae</taxon>
        <taxon>Thyridiales</taxon>
        <taxon>Thyridiaceae</taxon>
        <taxon>Thyridium</taxon>
    </lineage>
</organism>